<dbReference type="Proteomes" id="UP001525961">
    <property type="component" value="Unassembled WGS sequence"/>
</dbReference>
<proteinExistence type="predicted"/>
<reference evidence="2 3" key="1">
    <citation type="journal article" date="2022" name="Front. Microbiol.">
        <title>High genomic differentiation and limited gene flow indicate recent cryptic speciation within the genus Laspinema (cyanobacteria).</title>
        <authorList>
            <person name="Stanojkovic A."/>
            <person name="Skoupy S."/>
            <person name="Skaloud P."/>
            <person name="Dvorak P."/>
        </authorList>
    </citation>
    <scope>NUCLEOTIDE SEQUENCE [LARGE SCALE GENOMIC DNA]</scope>
    <source>
        <strain evidence="2 3">D3b</strain>
    </source>
</reference>
<keyword evidence="3" id="KW-1185">Reference proteome</keyword>
<dbReference type="CDD" id="cd06260">
    <property type="entry name" value="DUF820-like"/>
    <property type="match status" value="1"/>
</dbReference>
<dbReference type="InterPro" id="IPR012296">
    <property type="entry name" value="Nuclease_put_TT1808"/>
</dbReference>
<sequence length="190" mass="21854">MIANPDRNYMSPEEYLEWEEQQPLKHEYMNGEAVAMTGRTIAHNEIAVNLTTALKNHLRGKGCKVLMADSKLGVNESGPFYYPDVMVTCNEQDKLAKNVINFPCLIAEVLSPGTEGFDRGQKFQNYRRISSLREYLLVSSDQKIVECFRLNEKGLWELSTYREGDEIELASEEFRVPLDLIYEEVVFSEN</sequence>
<protein>
    <submittedName>
        <fullName evidence="2">Uma2 family endonuclease</fullName>
    </submittedName>
</protein>
<dbReference type="SUPFAM" id="SSF52980">
    <property type="entry name" value="Restriction endonuclease-like"/>
    <property type="match status" value="1"/>
</dbReference>
<dbReference type="PANTHER" id="PTHR36558">
    <property type="entry name" value="GLR1098 PROTEIN"/>
    <property type="match status" value="1"/>
</dbReference>
<dbReference type="Gene3D" id="3.90.1570.10">
    <property type="entry name" value="tt1808, chain A"/>
    <property type="match status" value="1"/>
</dbReference>
<dbReference type="GO" id="GO:0004519">
    <property type="term" value="F:endonuclease activity"/>
    <property type="evidence" value="ECO:0007669"/>
    <property type="project" value="UniProtKB-KW"/>
</dbReference>
<dbReference type="InterPro" id="IPR008538">
    <property type="entry name" value="Uma2"/>
</dbReference>
<comment type="caution">
    <text evidence="2">The sequence shown here is derived from an EMBL/GenBank/DDBJ whole genome shotgun (WGS) entry which is preliminary data.</text>
</comment>
<organism evidence="2 3">
    <name type="scientific">Laspinema olomoucense D3b</name>
    <dbReference type="NCBI Taxonomy" id="2953688"/>
    <lineage>
        <taxon>Bacteria</taxon>
        <taxon>Bacillati</taxon>
        <taxon>Cyanobacteriota</taxon>
        <taxon>Cyanophyceae</taxon>
        <taxon>Oscillatoriophycideae</taxon>
        <taxon>Oscillatoriales</taxon>
        <taxon>Laspinemataceae</taxon>
        <taxon>Laspinema</taxon>
        <taxon>Laspinema olomoucense</taxon>
    </lineage>
</organism>
<evidence type="ECO:0000313" key="3">
    <source>
        <dbReference type="Proteomes" id="UP001525961"/>
    </source>
</evidence>
<keyword evidence="2" id="KW-0540">Nuclease</keyword>
<feature type="domain" description="Putative restriction endonuclease" evidence="1">
    <location>
        <begin position="12"/>
        <end position="169"/>
    </location>
</feature>
<dbReference type="InterPro" id="IPR011335">
    <property type="entry name" value="Restrct_endonuc-II-like"/>
</dbReference>
<dbReference type="Pfam" id="PF05685">
    <property type="entry name" value="Uma2"/>
    <property type="match status" value="1"/>
</dbReference>
<keyword evidence="2" id="KW-0378">Hydrolase</keyword>
<evidence type="ECO:0000313" key="2">
    <source>
        <dbReference type="EMBL" id="MCT7976987.1"/>
    </source>
</evidence>
<keyword evidence="2" id="KW-0255">Endonuclease</keyword>
<gene>
    <name evidence="2" type="ORF">NG792_04490</name>
</gene>
<name>A0ABT2N2R4_9CYAN</name>
<accession>A0ABT2N2R4</accession>
<dbReference type="RefSeq" id="WP_261234691.1">
    <property type="nucleotide sequence ID" value="NZ_JAMXFA010000004.1"/>
</dbReference>
<dbReference type="EMBL" id="JAMXFA010000004">
    <property type="protein sequence ID" value="MCT7976987.1"/>
    <property type="molecule type" value="Genomic_DNA"/>
</dbReference>
<dbReference type="PANTHER" id="PTHR36558:SF1">
    <property type="entry name" value="RESTRICTION ENDONUCLEASE DOMAIN-CONTAINING PROTEIN-RELATED"/>
    <property type="match status" value="1"/>
</dbReference>
<evidence type="ECO:0000259" key="1">
    <source>
        <dbReference type="Pfam" id="PF05685"/>
    </source>
</evidence>